<dbReference type="OrthoDB" id="286404at2"/>
<evidence type="ECO:0000256" key="1">
    <source>
        <dbReference type="ARBA" id="ARBA00006484"/>
    </source>
</evidence>
<comment type="caution">
    <text evidence="4">The sequence shown here is derived from an EMBL/GenBank/DDBJ whole genome shotgun (WGS) entry which is preliminary data.</text>
</comment>
<organism evidence="4 5">
    <name type="scientific">Actinomadura hallensis</name>
    <dbReference type="NCBI Taxonomy" id="337895"/>
    <lineage>
        <taxon>Bacteria</taxon>
        <taxon>Bacillati</taxon>
        <taxon>Actinomycetota</taxon>
        <taxon>Actinomycetes</taxon>
        <taxon>Streptosporangiales</taxon>
        <taxon>Thermomonosporaceae</taxon>
        <taxon>Actinomadura</taxon>
    </lineage>
</organism>
<dbReference type="PROSITE" id="PS00061">
    <property type="entry name" value="ADH_SHORT"/>
    <property type="match status" value="1"/>
</dbReference>
<dbReference type="FunFam" id="3.40.50.720:FF:000084">
    <property type="entry name" value="Short-chain dehydrogenase reductase"/>
    <property type="match status" value="1"/>
</dbReference>
<dbReference type="SMART" id="SM00822">
    <property type="entry name" value="PKS_KR"/>
    <property type="match status" value="1"/>
</dbReference>
<reference evidence="4 5" key="1">
    <citation type="submission" date="2019-06" db="EMBL/GenBank/DDBJ databases">
        <title>Sequencing the genomes of 1000 actinobacteria strains.</title>
        <authorList>
            <person name="Klenk H.-P."/>
        </authorList>
    </citation>
    <scope>NUCLEOTIDE SEQUENCE [LARGE SCALE GENOMIC DNA]</scope>
    <source>
        <strain evidence="4 5">DSM 45043</strain>
    </source>
</reference>
<dbReference type="RefSeq" id="WP_141972566.1">
    <property type="nucleotide sequence ID" value="NZ_VFPO01000001.1"/>
</dbReference>
<gene>
    <name evidence="4" type="ORF">FHX41_4948</name>
</gene>
<dbReference type="InterPro" id="IPR036291">
    <property type="entry name" value="NAD(P)-bd_dom_sf"/>
</dbReference>
<dbReference type="SUPFAM" id="SSF51735">
    <property type="entry name" value="NAD(P)-binding Rossmann-fold domains"/>
    <property type="match status" value="1"/>
</dbReference>
<dbReference type="Pfam" id="PF13561">
    <property type="entry name" value="adh_short_C2"/>
    <property type="match status" value="1"/>
</dbReference>
<dbReference type="InterPro" id="IPR057326">
    <property type="entry name" value="KR_dom"/>
</dbReference>
<evidence type="ECO:0000313" key="5">
    <source>
        <dbReference type="Proteomes" id="UP000316706"/>
    </source>
</evidence>
<dbReference type="Gene3D" id="3.40.50.720">
    <property type="entry name" value="NAD(P)-binding Rossmann-like Domain"/>
    <property type="match status" value="1"/>
</dbReference>
<dbReference type="AlphaFoldDB" id="A0A543IKU5"/>
<evidence type="ECO:0000256" key="2">
    <source>
        <dbReference type="ARBA" id="ARBA00023002"/>
    </source>
</evidence>
<dbReference type="InterPro" id="IPR020904">
    <property type="entry name" value="Sc_DH/Rdtase_CS"/>
</dbReference>
<keyword evidence="5" id="KW-1185">Reference proteome</keyword>
<dbReference type="PRINTS" id="PR00081">
    <property type="entry name" value="GDHRDH"/>
</dbReference>
<protein>
    <submittedName>
        <fullName evidence="4">NADP-dependent 3-hydroxy acid dehydrogenase YdfG</fullName>
    </submittedName>
</protein>
<dbReference type="PANTHER" id="PTHR42760:SF40">
    <property type="entry name" value="3-OXOACYL-[ACYL-CARRIER-PROTEIN] REDUCTASE, CHLOROPLASTIC"/>
    <property type="match status" value="1"/>
</dbReference>
<sequence length="248" mass="25208">MTVALITGAVGGLGPAIARRLAAAGHVVALSDLPRRELTALAAELGGIAAPADVSDPQAVETMVDDVRERTGEHTGILVAGAAHLAMAPFAEHDLDDWWRVLDVCLGGTFACVQAVLPGMVERGGGRMVLLSSEWGLIGWPGATAYSAAKAGTIALTKSFGRELGPLGIAVNAVAPGPVDSALLEVNAAAAGVSTEEIRARHAGRTPLGRIASPEEVADAVAFLADARLPTLLGQILHVNGGSTRARA</sequence>
<dbReference type="GO" id="GO:0016616">
    <property type="term" value="F:oxidoreductase activity, acting on the CH-OH group of donors, NAD or NADP as acceptor"/>
    <property type="evidence" value="ECO:0007669"/>
    <property type="project" value="TreeGrafter"/>
</dbReference>
<evidence type="ECO:0000313" key="4">
    <source>
        <dbReference type="EMBL" id="TQM71192.1"/>
    </source>
</evidence>
<accession>A0A543IKU5</accession>
<evidence type="ECO:0000259" key="3">
    <source>
        <dbReference type="SMART" id="SM00822"/>
    </source>
</evidence>
<dbReference type="Proteomes" id="UP000316706">
    <property type="component" value="Unassembled WGS sequence"/>
</dbReference>
<dbReference type="GO" id="GO:0030497">
    <property type="term" value="P:fatty acid elongation"/>
    <property type="evidence" value="ECO:0007669"/>
    <property type="project" value="TreeGrafter"/>
</dbReference>
<name>A0A543IKU5_9ACTN</name>
<dbReference type="EMBL" id="VFPO01000001">
    <property type="protein sequence ID" value="TQM71192.1"/>
    <property type="molecule type" value="Genomic_DNA"/>
</dbReference>
<comment type="similarity">
    <text evidence="1">Belongs to the short-chain dehydrogenases/reductases (SDR) family.</text>
</comment>
<keyword evidence="2" id="KW-0560">Oxidoreductase</keyword>
<dbReference type="InterPro" id="IPR002347">
    <property type="entry name" value="SDR_fam"/>
</dbReference>
<dbReference type="PANTHER" id="PTHR42760">
    <property type="entry name" value="SHORT-CHAIN DEHYDROGENASES/REDUCTASES FAMILY MEMBER"/>
    <property type="match status" value="1"/>
</dbReference>
<feature type="domain" description="Ketoreductase" evidence="3">
    <location>
        <begin position="2"/>
        <end position="182"/>
    </location>
</feature>
<proteinExistence type="inferred from homology"/>